<name>A0A223N2M9_9VIBR</name>
<feature type="domain" description="Multidrug resistance protein MdtA-like barrel-sandwich hybrid" evidence="4">
    <location>
        <begin position="51"/>
        <end position="186"/>
    </location>
</feature>
<dbReference type="InterPro" id="IPR006143">
    <property type="entry name" value="RND_pump_MFP"/>
</dbReference>
<gene>
    <name evidence="5" type="ORF">CCZ37_15360</name>
</gene>
<reference evidence="5 6" key="1">
    <citation type="submission" date="2017-08" db="EMBL/GenBank/DDBJ databases">
        <title>The Vibrio qinghaiensis sp.-Q67 is a luminous bacteria isolated firstly from Qinghai lake, Qinghai province, China, which has been proved to be very sensitive to detect environmental and food pollutants. Therefore, complete genome analysis of V. qinghaiensis sp.-Q67 highlights the potential application of this strain on detection of hazards in the contaminated environments.</title>
        <authorList>
            <person name="Gong L."/>
        </authorList>
    </citation>
    <scope>NUCLEOTIDE SEQUENCE [LARGE SCALE GENOMIC DNA]</scope>
    <source>
        <strain evidence="5 6">Q67</strain>
    </source>
</reference>
<evidence type="ECO:0000259" key="3">
    <source>
        <dbReference type="Pfam" id="PF25876"/>
    </source>
</evidence>
<dbReference type="Gene3D" id="1.10.287.470">
    <property type="entry name" value="Helix hairpin bin"/>
    <property type="match status" value="1"/>
</dbReference>
<dbReference type="Pfam" id="PF25917">
    <property type="entry name" value="BSH_RND"/>
    <property type="match status" value="1"/>
</dbReference>
<dbReference type="KEGG" id="vqi:CCZ37_15360"/>
<accession>A0A223N2M9</accession>
<evidence type="ECO:0000313" key="5">
    <source>
        <dbReference type="EMBL" id="ASU23950.1"/>
    </source>
</evidence>
<dbReference type="PANTHER" id="PTHR30469:SF18">
    <property type="entry name" value="RESISTANCE-NODULATION-CELL DIVISION (RND) EFFLUX MEMBRANE FUSION PROTEIN-RELATED"/>
    <property type="match status" value="1"/>
</dbReference>
<dbReference type="AlphaFoldDB" id="A0A223N2M9"/>
<dbReference type="GO" id="GO:0015562">
    <property type="term" value="F:efflux transmembrane transporter activity"/>
    <property type="evidence" value="ECO:0007669"/>
    <property type="project" value="TreeGrafter"/>
</dbReference>
<dbReference type="InterPro" id="IPR058624">
    <property type="entry name" value="MdtA-like_HH"/>
</dbReference>
<feature type="coiled-coil region" evidence="2">
    <location>
        <begin position="91"/>
        <end position="149"/>
    </location>
</feature>
<feature type="domain" description="Multidrug resistance protein MdtA-like alpha-helical hairpin" evidence="3">
    <location>
        <begin position="91"/>
        <end position="160"/>
    </location>
</feature>
<keyword evidence="6" id="KW-1185">Reference proteome</keyword>
<comment type="similarity">
    <text evidence="1">Belongs to the membrane fusion protein (MFP) (TC 8.A.1) family.</text>
</comment>
<dbReference type="EMBL" id="CP022742">
    <property type="protein sequence ID" value="ASU23950.1"/>
    <property type="molecule type" value="Genomic_DNA"/>
</dbReference>
<dbReference type="Gene3D" id="2.40.420.20">
    <property type="match status" value="1"/>
</dbReference>
<dbReference type="Proteomes" id="UP000215148">
    <property type="component" value="Chromosome 2"/>
</dbReference>
<dbReference type="SUPFAM" id="SSF111369">
    <property type="entry name" value="HlyD-like secretion proteins"/>
    <property type="match status" value="1"/>
</dbReference>
<dbReference type="PANTHER" id="PTHR30469">
    <property type="entry name" value="MULTIDRUG RESISTANCE PROTEIN MDTA"/>
    <property type="match status" value="1"/>
</dbReference>
<organism evidence="5 6">
    <name type="scientific">Vibrio qinghaiensis</name>
    <dbReference type="NCBI Taxonomy" id="2025808"/>
    <lineage>
        <taxon>Bacteria</taxon>
        <taxon>Pseudomonadati</taxon>
        <taxon>Pseudomonadota</taxon>
        <taxon>Gammaproteobacteria</taxon>
        <taxon>Vibrionales</taxon>
        <taxon>Vibrionaceae</taxon>
        <taxon>Vibrio</taxon>
    </lineage>
</organism>
<sequence length="341" mass="37433">MGMKRRIWSVCIALITSGYWAVGYADDRYIVTYEQIPQQIAFEGVVQPVNKGTVAAQTSGRVVGVYVDVNDFVKKGDVLLEISAIQQSASLDASQAQLTSAEARNREAQAQLKRYQLLFPKGAISQDQMDGAEAQARSADAAVKAAKAAVVQAKESLGYTNITAPYDGVVTERHVELGETVAPGTALLSGFSFNELRVETAIPQRYQPAVTNVAQFQVIMPTGDKITPIDYSLFSYADPQSHTFKIRLELPRADQTNKLGQVMPGMWVKTEFNYGQREVMLIPVAAVIRRAELSAVYRIVDDKRLLNPVRLGQTYGEYVEVLSGLEQGDTVASRVFTQVGE</sequence>
<dbReference type="NCBIfam" id="TIGR01730">
    <property type="entry name" value="RND_mfp"/>
    <property type="match status" value="1"/>
</dbReference>
<keyword evidence="2" id="KW-0175">Coiled coil</keyword>
<evidence type="ECO:0000313" key="6">
    <source>
        <dbReference type="Proteomes" id="UP000215148"/>
    </source>
</evidence>
<proteinExistence type="inferred from homology"/>
<protein>
    <submittedName>
        <fullName evidence="5">Efflux transporter periplasmic adaptor subunit</fullName>
    </submittedName>
</protein>
<dbReference type="GO" id="GO:1990281">
    <property type="term" value="C:efflux pump complex"/>
    <property type="evidence" value="ECO:0007669"/>
    <property type="project" value="TreeGrafter"/>
</dbReference>
<dbReference type="Gene3D" id="2.40.50.100">
    <property type="match status" value="1"/>
</dbReference>
<dbReference type="InterPro" id="IPR058625">
    <property type="entry name" value="MdtA-like_BSH"/>
</dbReference>
<dbReference type="Pfam" id="PF25876">
    <property type="entry name" value="HH_MFP_RND"/>
    <property type="match status" value="1"/>
</dbReference>
<evidence type="ECO:0000256" key="1">
    <source>
        <dbReference type="ARBA" id="ARBA00009477"/>
    </source>
</evidence>
<dbReference type="Gene3D" id="2.40.30.170">
    <property type="match status" value="1"/>
</dbReference>
<evidence type="ECO:0000259" key="4">
    <source>
        <dbReference type="Pfam" id="PF25917"/>
    </source>
</evidence>
<evidence type="ECO:0000256" key="2">
    <source>
        <dbReference type="SAM" id="Coils"/>
    </source>
</evidence>